<feature type="chain" id="PRO_5014323656" description="WAP domain-containing protein" evidence="2">
    <location>
        <begin position="22"/>
        <end position="85"/>
    </location>
</feature>
<dbReference type="PANTHER" id="PTHR46751">
    <property type="entry name" value="EPPIN"/>
    <property type="match status" value="1"/>
</dbReference>
<accession>A0A2K6FAN8</accession>
<dbReference type="InterPro" id="IPR051388">
    <property type="entry name" value="Serpin_venom_toxin"/>
</dbReference>
<feature type="domain" description="WAP" evidence="3">
    <location>
        <begin position="29"/>
        <end position="62"/>
    </location>
</feature>
<dbReference type="GO" id="GO:0030414">
    <property type="term" value="F:peptidase inhibitor activity"/>
    <property type="evidence" value="ECO:0007669"/>
    <property type="project" value="InterPro"/>
</dbReference>
<dbReference type="Proteomes" id="UP000233160">
    <property type="component" value="Unassembled WGS sequence"/>
</dbReference>
<keyword evidence="2" id="KW-0732">Signal</keyword>
<evidence type="ECO:0000259" key="3">
    <source>
        <dbReference type="Pfam" id="PF00095"/>
    </source>
</evidence>
<dbReference type="STRING" id="379532.ENSPCOP00000011044"/>
<dbReference type="Ensembl" id="ENSPCOT00000021627.1">
    <property type="protein sequence ID" value="ENSPCOP00000011044.1"/>
    <property type="gene ID" value="ENSPCOG00000017015.1"/>
</dbReference>
<dbReference type="PANTHER" id="PTHR46751:SF1">
    <property type="entry name" value="WAP FOUR-DISULFIDE CORE DOMAIN PROTEIN 6A"/>
    <property type="match status" value="1"/>
</dbReference>
<dbReference type="SUPFAM" id="SSF57256">
    <property type="entry name" value="Elafin-like"/>
    <property type="match status" value="1"/>
</dbReference>
<evidence type="ECO:0000313" key="4">
    <source>
        <dbReference type="Ensembl" id="ENSPCOP00000011044.1"/>
    </source>
</evidence>
<sequence length="85" mass="9368">MALSGLLPILVPFILLEGIQGPGPQGNIIKCEIEERSQCIKHRHCPEQMKCCLFSCGKKCLDLRKGNSETLKVTQPLQTSVFLSA</sequence>
<evidence type="ECO:0000256" key="2">
    <source>
        <dbReference type="SAM" id="SignalP"/>
    </source>
</evidence>
<dbReference type="AlphaFoldDB" id="A0A2K6FAN8"/>
<evidence type="ECO:0000256" key="1">
    <source>
        <dbReference type="ARBA" id="ARBA00023157"/>
    </source>
</evidence>
<dbReference type="InterPro" id="IPR008197">
    <property type="entry name" value="WAP_dom"/>
</dbReference>
<reference evidence="4" key="1">
    <citation type="submission" date="2025-08" db="UniProtKB">
        <authorList>
            <consortium name="Ensembl"/>
        </authorList>
    </citation>
    <scope>IDENTIFICATION</scope>
</reference>
<feature type="signal peptide" evidence="2">
    <location>
        <begin position="1"/>
        <end position="21"/>
    </location>
</feature>
<dbReference type="OMA" id="CPMDEID"/>
<name>A0A2K6FAN8_PROCO</name>
<evidence type="ECO:0000313" key="5">
    <source>
        <dbReference type="Proteomes" id="UP000233160"/>
    </source>
</evidence>
<dbReference type="InterPro" id="IPR036645">
    <property type="entry name" value="Elafin-like_sf"/>
</dbReference>
<dbReference type="Pfam" id="PF00095">
    <property type="entry name" value="WAP"/>
    <property type="match status" value="1"/>
</dbReference>
<reference evidence="4" key="2">
    <citation type="submission" date="2025-09" db="UniProtKB">
        <authorList>
            <consortium name="Ensembl"/>
        </authorList>
    </citation>
    <scope>IDENTIFICATION</scope>
</reference>
<protein>
    <recommendedName>
        <fullName evidence="3">WAP domain-containing protein</fullName>
    </recommendedName>
</protein>
<proteinExistence type="predicted"/>
<dbReference type="Gene3D" id="4.10.75.10">
    <property type="entry name" value="Elafin-like"/>
    <property type="match status" value="1"/>
</dbReference>
<keyword evidence="1" id="KW-1015">Disulfide bond</keyword>
<keyword evidence="5" id="KW-1185">Reference proteome</keyword>
<dbReference type="GO" id="GO:0005615">
    <property type="term" value="C:extracellular space"/>
    <property type="evidence" value="ECO:0007669"/>
    <property type="project" value="TreeGrafter"/>
</dbReference>
<organism evidence="4 5">
    <name type="scientific">Propithecus coquereli</name>
    <name type="common">Coquerel's sifaka</name>
    <name type="synonym">Propithecus verreauxi coquereli</name>
    <dbReference type="NCBI Taxonomy" id="379532"/>
    <lineage>
        <taxon>Eukaryota</taxon>
        <taxon>Metazoa</taxon>
        <taxon>Chordata</taxon>
        <taxon>Craniata</taxon>
        <taxon>Vertebrata</taxon>
        <taxon>Euteleostomi</taxon>
        <taxon>Mammalia</taxon>
        <taxon>Eutheria</taxon>
        <taxon>Euarchontoglires</taxon>
        <taxon>Primates</taxon>
        <taxon>Strepsirrhini</taxon>
        <taxon>Lemuriformes</taxon>
        <taxon>Indriidae</taxon>
        <taxon>Propithecus</taxon>
    </lineage>
</organism>